<dbReference type="GO" id="GO:0006465">
    <property type="term" value="P:signal peptide processing"/>
    <property type="evidence" value="ECO:0007669"/>
    <property type="project" value="TreeGrafter"/>
</dbReference>
<evidence type="ECO:0000256" key="6">
    <source>
        <dbReference type="ARBA" id="ARBA00023136"/>
    </source>
</evidence>
<feature type="transmembrane region" description="Helical" evidence="8">
    <location>
        <begin position="312"/>
        <end position="336"/>
    </location>
</feature>
<name>A0A9P6FNU2_9FUNG</name>
<evidence type="ECO:0000256" key="1">
    <source>
        <dbReference type="ARBA" id="ARBA00004141"/>
    </source>
</evidence>
<evidence type="ECO:0000313" key="10">
    <source>
        <dbReference type="EMBL" id="KAF9578491.1"/>
    </source>
</evidence>
<comment type="subcellular location">
    <subcellularLocation>
        <location evidence="1">Membrane</location>
        <topology evidence="1">Multi-pass membrane protein</topology>
    </subcellularLocation>
</comment>
<dbReference type="OrthoDB" id="10260614at2759"/>
<feature type="transmembrane region" description="Helical" evidence="8">
    <location>
        <begin position="285"/>
        <end position="306"/>
    </location>
</feature>
<feature type="transmembrane region" description="Helical" evidence="8">
    <location>
        <begin position="260"/>
        <end position="278"/>
    </location>
</feature>
<dbReference type="InterPro" id="IPR022764">
    <property type="entry name" value="Peptidase_S54_rhomboid_dom"/>
</dbReference>
<keyword evidence="3 8" id="KW-0812">Transmembrane</keyword>
<accession>A0A9P6FNU2</accession>
<evidence type="ECO:0000256" key="7">
    <source>
        <dbReference type="SAM" id="MobiDB-lite"/>
    </source>
</evidence>
<evidence type="ECO:0000313" key="11">
    <source>
        <dbReference type="Proteomes" id="UP000780801"/>
    </source>
</evidence>
<dbReference type="InterPro" id="IPR035952">
    <property type="entry name" value="Rhomboid-like_sf"/>
</dbReference>
<comment type="caution">
    <text evidence="10">The sequence shown here is derived from an EMBL/GenBank/DDBJ whole genome shotgun (WGS) entry which is preliminary data.</text>
</comment>
<dbReference type="GO" id="GO:0016020">
    <property type="term" value="C:membrane"/>
    <property type="evidence" value="ECO:0007669"/>
    <property type="project" value="UniProtKB-SubCell"/>
</dbReference>
<evidence type="ECO:0000256" key="5">
    <source>
        <dbReference type="ARBA" id="ARBA00022989"/>
    </source>
</evidence>
<sequence>MPSYTSGHALRLVSCSPRSFSACTTRTLPHIPGKLFGVTARSLSSKSLRSHHQSPGEMLSTPTGTPHFMYIYQPTPFQAIAKPILFTGAIAVGSFTLAAYVWEQKQVTLLKRIQAWRAKPKSERLSARDFVKEQSELLQIQWSGLLEKIRWIQQLELPLEVQKMIFMARQRWMELTPGEVTACGIIAINSVVFGAWQVPRLTHFMNKWFTHHPGQGRSITLLTSMFSHQQLWHFLLNMFSLYSFAMPLHDEMGREQFLAYYVSTGVAASLVSHLFTVARVPWAKMIPSLGASGALFGCIGSVAYMYPETSVYVIFLPFFSIKIPMALGALMGLDLVGVLRNWKMFDHYAHLAGATLGLTYAHYGNSTIWHPLQKKAIEFNNDGNLFEKKEVPPTPNISTQTSQWNSPFGITPRDEHSKDQSAKDLVQARLDKVKAWWNSRRSGGNGEH</sequence>
<dbReference type="GO" id="GO:0004252">
    <property type="term" value="F:serine-type endopeptidase activity"/>
    <property type="evidence" value="ECO:0007669"/>
    <property type="project" value="InterPro"/>
</dbReference>
<evidence type="ECO:0000256" key="3">
    <source>
        <dbReference type="ARBA" id="ARBA00022692"/>
    </source>
</evidence>
<dbReference type="Pfam" id="PF01694">
    <property type="entry name" value="Rhomboid"/>
    <property type="match status" value="1"/>
</dbReference>
<feature type="compositionally biased region" description="Basic and acidic residues" evidence="7">
    <location>
        <begin position="412"/>
        <end position="422"/>
    </location>
</feature>
<keyword evidence="11" id="KW-1185">Reference proteome</keyword>
<keyword evidence="4" id="KW-0378">Hydrolase</keyword>
<keyword evidence="5 8" id="KW-1133">Transmembrane helix</keyword>
<reference evidence="10" key="1">
    <citation type="journal article" date="2020" name="Fungal Divers.">
        <title>Resolving the Mortierellaceae phylogeny through synthesis of multi-gene phylogenetics and phylogenomics.</title>
        <authorList>
            <person name="Vandepol N."/>
            <person name="Liber J."/>
            <person name="Desiro A."/>
            <person name="Na H."/>
            <person name="Kennedy M."/>
            <person name="Barry K."/>
            <person name="Grigoriev I.V."/>
            <person name="Miller A.N."/>
            <person name="O'Donnell K."/>
            <person name="Stajich J.E."/>
            <person name="Bonito G."/>
        </authorList>
    </citation>
    <scope>NUCLEOTIDE SEQUENCE</scope>
    <source>
        <strain evidence="10">KOD1015</strain>
    </source>
</reference>
<organism evidence="10 11">
    <name type="scientific">Lunasporangiospora selenospora</name>
    <dbReference type="NCBI Taxonomy" id="979761"/>
    <lineage>
        <taxon>Eukaryota</taxon>
        <taxon>Fungi</taxon>
        <taxon>Fungi incertae sedis</taxon>
        <taxon>Mucoromycota</taxon>
        <taxon>Mortierellomycotina</taxon>
        <taxon>Mortierellomycetes</taxon>
        <taxon>Mortierellales</taxon>
        <taxon>Mortierellaceae</taxon>
        <taxon>Lunasporangiospora</taxon>
    </lineage>
</organism>
<dbReference type="PANTHER" id="PTHR43731">
    <property type="entry name" value="RHOMBOID PROTEASE"/>
    <property type="match status" value="1"/>
</dbReference>
<feature type="domain" description="Peptidase S54 rhomboid" evidence="9">
    <location>
        <begin position="218"/>
        <end position="362"/>
    </location>
</feature>
<evidence type="ECO:0000256" key="4">
    <source>
        <dbReference type="ARBA" id="ARBA00022801"/>
    </source>
</evidence>
<dbReference type="AlphaFoldDB" id="A0A9P6FNU2"/>
<dbReference type="InterPro" id="IPR050925">
    <property type="entry name" value="Rhomboid_protease_S54"/>
</dbReference>
<evidence type="ECO:0000256" key="8">
    <source>
        <dbReference type="SAM" id="Phobius"/>
    </source>
</evidence>
<feature type="region of interest" description="Disordered" evidence="7">
    <location>
        <begin position="390"/>
        <end position="423"/>
    </location>
</feature>
<gene>
    <name evidence="10" type="ORF">BGW38_005671</name>
</gene>
<keyword evidence="6 8" id="KW-0472">Membrane</keyword>
<evidence type="ECO:0000259" key="9">
    <source>
        <dbReference type="Pfam" id="PF01694"/>
    </source>
</evidence>
<evidence type="ECO:0000256" key="2">
    <source>
        <dbReference type="ARBA" id="ARBA00009045"/>
    </source>
</evidence>
<dbReference type="PANTHER" id="PTHR43731:SF14">
    <property type="entry name" value="PRESENILIN-ASSOCIATED RHOMBOID-LIKE PROTEIN, MITOCHONDRIAL"/>
    <property type="match status" value="1"/>
</dbReference>
<protein>
    <recommendedName>
        <fullName evidence="9">Peptidase S54 rhomboid domain-containing protein</fullName>
    </recommendedName>
</protein>
<proteinExistence type="inferred from homology"/>
<dbReference type="Gene3D" id="1.20.1540.10">
    <property type="entry name" value="Rhomboid-like"/>
    <property type="match status" value="1"/>
</dbReference>
<dbReference type="EMBL" id="JAABOA010003599">
    <property type="protein sequence ID" value="KAF9578491.1"/>
    <property type="molecule type" value="Genomic_DNA"/>
</dbReference>
<dbReference type="Proteomes" id="UP000780801">
    <property type="component" value="Unassembled WGS sequence"/>
</dbReference>
<dbReference type="SUPFAM" id="SSF144091">
    <property type="entry name" value="Rhomboid-like"/>
    <property type="match status" value="1"/>
</dbReference>
<dbReference type="FunFam" id="1.20.1540.10:FF:000012">
    <property type="entry name" value="Rhomboid family protein"/>
    <property type="match status" value="1"/>
</dbReference>
<feature type="compositionally biased region" description="Polar residues" evidence="7">
    <location>
        <begin position="396"/>
        <end position="408"/>
    </location>
</feature>
<feature type="transmembrane region" description="Helical" evidence="8">
    <location>
        <begin position="84"/>
        <end position="102"/>
    </location>
</feature>
<comment type="similarity">
    <text evidence="2">Belongs to the peptidase S54 family.</text>
</comment>